<proteinExistence type="predicted"/>
<protein>
    <recommendedName>
        <fullName evidence="3">DUF4817 domain-containing protein</fullName>
    </recommendedName>
</protein>
<evidence type="ECO:0008006" key="3">
    <source>
        <dbReference type="Google" id="ProtNLM"/>
    </source>
</evidence>
<comment type="caution">
    <text evidence="1">The sequence shown here is derived from an EMBL/GenBank/DDBJ whole genome shotgun (WGS) entry which is preliminary data.</text>
</comment>
<accession>A0ABQ8TZC1</accession>
<reference evidence="1 2" key="1">
    <citation type="journal article" date="2022" name="Allergy">
        <title>Genome assembly and annotation of Periplaneta americana reveal a comprehensive cockroach allergen profile.</title>
        <authorList>
            <person name="Wang L."/>
            <person name="Xiong Q."/>
            <person name="Saelim N."/>
            <person name="Wang L."/>
            <person name="Nong W."/>
            <person name="Wan A.T."/>
            <person name="Shi M."/>
            <person name="Liu X."/>
            <person name="Cao Q."/>
            <person name="Hui J.H.L."/>
            <person name="Sookrung N."/>
            <person name="Leung T.F."/>
            <person name="Tungtrongchitr A."/>
            <person name="Tsui S.K.W."/>
        </authorList>
    </citation>
    <scope>NUCLEOTIDE SEQUENCE [LARGE SCALE GENOMIC DNA]</scope>
    <source>
        <strain evidence="1">PWHHKU_190912</strain>
    </source>
</reference>
<organism evidence="1 2">
    <name type="scientific">Periplaneta americana</name>
    <name type="common">American cockroach</name>
    <name type="synonym">Blatta americana</name>
    <dbReference type="NCBI Taxonomy" id="6978"/>
    <lineage>
        <taxon>Eukaryota</taxon>
        <taxon>Metazoa</taxon>
        <taxon>Ecdysozoa</taxon>
        <taxon>Arthropoda</taxon>
        <taxon>Hexapoda</taxon>
        <taxon>Insecta</taxon>
        <taxon>Pterygota</taxon>
        <taxon>Neoptera</taxon>
        <taxon>Polyneoptera</taxon>
        <taxon>Dictyoptera</taxon>
        <taxon>Blattodea</taxon>
        <taxon>Blattoidea</taxon>
        <taxon>Blattidae</taxon>
        <taxon>Blattinae</taxon>
        <taxon>Periplaneta</taxon>
    </lineage>
</organism>
<keyword evidence="2" id="KW-1185">Reference proteome</keyword>
<evidence type="ECO:0000313" key="2">
    <source>
        <dbReference type="Proteomes" id="UP001148838"/>
    </source>
</evidence>
<dbReference type="EMBL" id="JAJSOF020000001">
    <property type="protein sequence ID" value="KAJ4452099.1"/>
    <property type="molecule type" value="Genomic_DNA"/>
</dbReference>
<sequence length="294" mass="33362">MCDMYLNQEPAELHFMYGKADGNAALARRLYQESYPDRWIVPDMESLRNRIVAGCEEIRNNPGILDRVHRAVRPILHKDINTPKELQHRIVDAFQQMKNYPGLLERIQVHGEHFEYLLYNSSVNKFVATVWLSRLRRLPAGLKFRSGPDSIPAWADYLQLLALSTLRIPVPPGGSEMHDEATTGMYITNHNPRSEELTGARQIHVEAELPHLFRIPRIPSVSLHNFEGHQDCGNCAMLGRGDRMELSEVSKKRIVIRALDAARRTQCAVGLEKGKRLVPQQMGAISGGSRQRSA</sequence>
<gene>
    <name evidence="1" type="ORF">ANN_03615</name>
</gene>
<name>A0ABQ8TZC1_PERAM</name>
<evidence type="ECO:0000313" key="1">
    <source>
        <dbReference type="EMBL" id="KAJ4452099.1"/>
    </source>
</evidence>
<dbReference type="Proteomes" id="UP001148838">
    <property type="component" value="Unassembled WGS sequence"/>
</dbReference>